<dbReference type="Proteomes" id="UP000813461">
    <property type="component" value="Unassembled WGS sequence"/>
</dbReference>
<proteinExistence type="predicted"/>
<evidence type="ECO:0000313" key="3">
    <source>
        <dbReference type="EMBL" id="KAH7073247.1"/>
    </source>
</evidence>
<feature type="transmembrane region" description="Helical" evidence="2">
    <location>
        <begin position="172"/>
        <end position="194"/>
    </location>
</feature>
<feature type="compositionally biased region" description="Basic and acidic residues" evidence="1">
    <location>
        <begin position="15"/>
        <end position="39"/>
    </location>
</feature>
<gene>
    <name evidence="3" type="ORF">FB567DRAFT_196303</name>
</gene>
<evidence type="ECO:0000256" key="1">
    <source>
        <dbReference type="SAM" id="MobiDB-lite"/>
    </source>
</evidence>
<keyword evidence="2" id="KW-0472">Membrane</keyword>
<comment type="caution">
    <text evidence="3">The sequence shown here is derived from an EMBL/GenBank/DDBJ whole genome shotgun (WGS) entry which is preliminary data.</text>
</comment>
<keyword evidence="4" id="KW-1185">Reference proteome</keyword>
<dbReference type="AlphaFoldDB" id="A0A8K0VTW4"/>
<accession>A0A8K0VTW4</accession>
<keyword evidence="2" id="KW-1133">Transmembrane helix</keyword>
<sequence>MASYSPIPRPGSSGETKEFQVQESRVTADDGKVSHSLDPRRKRSLKERLGSWEIGLLIVSTTAIVLAVIVLSLLWECGINQPRGGNKVGHAIIARGWAIKATTLSAMVIRAGVAVQAAVCTSLAASLLLEGNGVPLPDVLHFAALRSVSTAPPTILYPIFRRFKLYRRSAPTILIIIVFLTATACQLSSTILVLDMRIWPIEGRPMTVAGPIGTDLNTTALQRSRTDKSDFWGARPLAYPTFGEYWVPGRTVEHAHDAGMQYRGVIPFKNATDRALRKFHGLTNVFASQVGCVAPKIEAKVVYNSEVSYRFLVGNATYKAEPGKGLLSCKDIDPAEAANATFVSTSSQATCAISFNCTIPYPNAHYTNDYLGTASNETFGEDSADPPPPVNEWRLGVCAIHMGSRWIFNKSLTEFAKDIELDGVRTDITMVLNHTDHLPRGSGRQSNGTIFSQVVSTNGEWATYDLQGDGIVDLSLCFTELSTEPRPVKMEAWSTYEAELKWDERKHTYDTWQVQYKYNSTGGKSTTEGRGIMDMDLLPPDENTTQPNIIPLDFGAVINRGLYHFHTPGQVGTYIPMCLMCSGDEDYMSIKVHPVTSQLFYDIVTITRHPALGLQSMFHSLIQSAYYEELPSYDVTLPIQIQRSQPQEYPCQTTGFMVVMLLLGIHVAMVATLVSLFAVRAKESLIGEIWHSVGQVMSDVPQPLLQEHIGKTEEEIEKAKLDERIVGLAHSRYTQGQGIELRQRV</sequence>
<feature type="transmembrane region" description="Helical" evidence="2">
    <location>
        <begin position="54"/>
        <end position="75"/>
    </location>
</feature>
<feature type="transmembrane region" description="Helical" evidence="2">
    <location>
        <begin position="655"/>
        <end position="679"/>
    </location>
</feature>
<evidence type="ECO:0000256" key="2">
    <source>
        <dbReference type="SAM" id="Phobius"/>
    </source>
</evidence>
<feature type="region of interest" description="Disordered" evidence="1">
    <location>
        <begin position="1"/>
        <end position="40"/>
    </location>
</feature>
<protein>
    <submittedName>
        <fullName evidence="3">Uncharacterized protein</fullName>
    </submittedName>
</protein>
<organism evidence="3 4">
    <name type="scientific">Paraphoma chrysanthemicola</name>
    <dbReference type="NCBI Taxonomy" id="798071"/>
    <lineage>
        <taxon>Eukaryota</taxon>
        <taxon>Fungi</taxon>
        <taxon>Dikarya</taxon>
        <taxon>Ascomycota</taxon>
        <taxon>Pezizomycotina</taxon>
        <taxon>Dothideomycetes</taxon>
        <taxon>Pleosporomycetidae</taxon>
        <taxon>Pleosporales</taxon>
        <taxon>Pleosporineae</taxon>
        <taxon>Phaeosphaeriaceae</taxon>
        <taxon>Paraphoma</taxon>
    </lineage>
</organism>
<dbReference type="OrthoDB" id="5428040at2759"/>
<evidence type="ECO:0000313" key="4">
    <source>
        <dbReference type="Proteomes" id="UP000813461"/>
    </source>
</evidence>
<keyword evidence="2" id="KW-0812">Transmembrane</keyword>
<name>A0A8K0VTW4_9PLEO</name>
<dbReference type="EMBL" id="JAGMVJ010000022">
    <property type="protein sequence ID" value="KAH7073247.1"/>
    <property type="molecule type" value="Genomic_DNA"/>
</dbReference>
<reference evidence="3" key="1">
    <citation type="journal article" date="2021" name="Nat. Commun.">
        <title>Genetic determinants of endophytism in the Arabidopsis root mycobiome.</title>
        <authorList>
            <person name="Mesny F."/>
            <person name="Miyauchi S."/>
            <person name="Thiergart T."/>
            <person name="Pickel B."/>
            <person name="Atanasova L."/>
            <person name="Karlsson M."/>
            <person name="Huettel B."/>
            <person name="Barry K.W."/>
            <person name="Haridas S."/>
            <person name="Chen C."/>
            <person name="Bauer D."/>
            <person name="Andreopoulos W."/>
            <person name="Pangilinan J."/>
            <person name="LaButti K."/>
            <person name="Riley R."/>
            <person name="Lipzen A."/>
            <person name="Clum A."/>
            <person name="Drula E."/>
            <person name="Henrissat B."/>
            <person name="Kohler A."/>
            <person name="Grigoriev I.V."/>
            <person name="Martin F.M."/>
            <person name="Hacquard S."/>
        </authorList>
    </citation>
    <scope>NUCLEOTIDE SEQUENCE</scope>
    <source>
        <strain evidence="3">MPI-SDFR-AT-0120</strain>
    </source>
</reference>